<evidence type="ECO:0000256" key="2">
    <source>
        <dbReference type="SAM" id="MobiDB-lite"/>
    </source>
</evidence>
<evidence type="ECO:0000313" key="4">
    <source>
        <dbReference type="EMBL" id="MEH0095463.1"/>
    </source>
</evidence>
<feature type="compositionally biased region" description="Basic and acidic residues" evidence="2">
    <location>
        <begin position="253"/>
        <end position="270"/>
    </location>
</feature>
<dbReference type="PANTHER" id="PTHR43628">
    <property type="entry name" value="ACTIVATOR OF C KINASE PROTEIN 1-RELATED"/>
    <property type="match status" value="1"/>
</dbReference>
<name>A0ABU7ZKA5_9HYPH</name>
<feature type="compositionally biased region" description="Low complexity" evidence="2">
    <location>
        <begin position="1094"/>
        <end position="1107"/>
    </location>
</feature>
<dbReference type="Pfam" id="PF08238">
    <property type="entry name" value="Sel1"/>
    <property type="match status" value="4"/>
</dbReference>
<dbReference type="PANTHER" id="PTHR43628:SF1">
    <property type="entry name" value="CHITIN SYNTHASE REGULATORY FACTOR 2-RELATED"/>
    <property type="match status" value="1"/>
</dbReference>
<feature type="region of interest" description="Disordered" evidence="2">
    <location>
        <begin position="915"/>
        <end position="938"/>
    </location>
</feature>
<dbReference type="Pfam" id="PF01471">
    <property type="entry name" value="PG_binding_1"/>
    <property type="match status" value="1"/>
</dbReference>
<keyword evidence="5" id="KW-1185">Reference proteome</keyword>
<sequence>MSSWKTRKPESGSVRHDAGYARRSHDGWDGPGYDEEDDGFDAGYGLRAERPQERVERLTRTSTAAGSIGRTSHASDTAQELEEVASELDRLMNSRQRARRKPEESRRRPAHDAAEQGERSARARREAAPARPAASGRIDAVLEALERLDRRVETLSAPVRPHEAADDEADFGSSVYGSQFEDEDYEDEARARASVRPQPRSPQPQRAAMPKKGRGVPGYDFDELAAGAELDDEDDLAARAPRRAPAQPRRRGSPLERLIEEDFEAQDTRSRPAPRRTAAGQAAREGEEQSRHLYQDLARRIDALRHPQEEALDVVRQEIGSLREAIGNMPAARRDDSDRLEMRRLAEMVEGLRAGGGNDRLAKELRGEISSLKTLIGQTNVDGTLKSLEMGYAHVVQRLDELTRSAVDPRVVRNLSARLVEIEDGLASLPRAEHLMVLEGRVGDISDRVESLLRSHARPDIEPLRQELRDMRRLVEQVDFTGLIGSVDDRIRFVASRLDELEILAREQRGLDDRLSAMEDRMPDAEALDRLNGRLEEIFGMLSREDGRAGRDDARFGQVDNRLDEIMDRLSGIEQGGTAQPAYDRAFAELENRLDGIHSQIARIEERASQPVNLPSFGEGSAFEAQMLAQLERQISDLSGRLSAPRDSVTAEDMAALRSEIAGIRRSVEQPAPSVAALEARISELADAVSRGGDSFDDRRLDQITGKISALADQLQATEGRLSSVAGIEKVLSRIENNLRATREEVIEVAEKAARRAVMEKAPATDEYDGAIGALRDDLRRLMDAAQGSETRTRNTFDGVQSILTGITDRLDSLERNTLGRGPASRQGGEGSSTRSSPLPGLPLSASAAGESERPRDRTRDRKADFIAAARRAAHAASAEVQQQAKLEQDEDGDAASDSRASWFRRALRRDTVKAAAKNAAQDEVRKPEKASVESSGRAKIEPIVGKPQTASAREGKVAGDLDLAGLAAGIRDEKTAGSGSSSLFGTGRKRAILLAAAAVVLAIGTLQVFRLSTGDGDTASAPDAQDEGKQLAEASGGTGTQPVLELTEEDIADALDAATAEPGSTAGQTQVAEAPARNVTPPAGEAMPLDQKPAAQVPPAVSAQPSGQTPEMAPDLAFAPPAISGKFGDTPFVTGPQQQPPASLAAADPQSGADAGALPPDTAGPMALRSAAAAGNAAAEFQIGVHYTEGKGVTPDLAEAARWYERAAAKGLAPAQYRLASLYEKGRGVPRDLGKARELYLKAAEAGNAKAMHNLAVIYAEGAEGQPDMSAAAKWFKSAAEHGVADSLYNLGILYARGIGVQKDLVESYKWFAIAARGGDAEAARKRDDVANMLDASGLAAARLAVETFKLKDLNPAANTVLLDPAWDEAAVAMPVNASAGGEVNEILQVQALLQKLGFDPGAADGSMGPKTRLAIEAFQRSANLPVTGTVDAGLIRALLGRSV</sequence>
<feature type="region of interest" description="Disordered" evidence="2">
    <location>
        <begin position="1061"/>
        <end position="1165"/>
    </location>
</feature>
<feature type="compositionally biased region" description="Basic and acidic residues" evidence="2">
    <location>
        <begin position="47"/>
        <end position="59"/>
    </location>
</feature>
<feature type="region of interest" description="Disordered" evidence="2">
    <location>
        <begin position="1017"/>
        <end position="1044"/>
    </location>
</feature>
<dbReference type="InterPro" id="IPR036366">
    <property type="entry name" value="PGBDSf"/>
</dbReference>
<dbReference type="EMBL" id="JBAKBE010000002">
    <property type="protein sequence ID" value="MEH0095463.1"/>
    <property type="molecule type" value="Genomic_DNA"/>
</dbReference>
<feature type="region of interest" description="Disordered" evidence="2">
    <location>
        <begin position="1"/>
        <end position="139"/>
    </location>
</feature>
<feature type="region of interest" description="Disordered" evidence="2">
    <location>
        <begin position="154"/>
        <end position="290"/>
    </location>
</feature>
<feature type="compositionally biased region" description="Basic and acidic residues" evidence="2">
    <location>
        <begin position="7"/>
        <end position="28"/>
    </location>
</feature>
<dbReference type="SUPFAM" id="SSF47090">
    <property type="entry name" value="PGBD-like"/>
    <property type="match status" value="1"/>
</dbReference>
<dbReference type="Gene3D" id="1.10.101.10">
    <property type="entry name" value="PGBD-like superfamily/PGBD"/>
    <property type="match status" value="1"/>
</dbReference>
<evidence type="ECO:0000256" key="1">
    <source>
        <dbReference type="SAM" id="Coils"/>
    </source>
</evidence>
<comment type="caution">
    <text evidence="4">The sequence shown here is derived from an EMBL/GenBank/DDBJ whole genome shotgun (WGS) entry which is preliminary data.</text>
</comment>
<feature type="region of interest" description="Disordered" evidence="2">
    <location>
        <begin position="875"/>
        <end position="898"/>
    </location>
</feature>
<protein>
    <submittedName>
        <fullName evidence="4">Peptidoglycan-binding protein</fullName>
    </submittedName>
</protein>
<proteinExistence type="predicted"/>
<feature type="compositionally biased region" description="Basic and acidic residues" evidence="2">
    <location>
        <begin position="101"/>
        <end position="128"/>
    </location>
</feature>
<feature type="compositionally biased region" description="Basic and acidic residues" evidence="2">
    <location>
        <begin position="921"/>
        <end position="938"/>
    </location>
</feature>
<dbReference type="SUPFAM" id="SSF81901">
    <property type="entry name" value="HCP-like"/>
    <property type="match status" value="1"/>
</dbReference>
<feature type="compositionally biased region" description="Low complexity" evidence="2">
    <location>
        <begin position="875"/>
        <end position="885"/>
    </location>
</feature>
<reference evidence="4 5" key="1">
    <citation type="submission" date="2024-02" db="EMBL/GenBank/DDBJ databases">
        <title>A new putative Pannonibacter species isolated from two cases of bloodstream infections in paediatric patients.</title>
        <authorList>
            <person name="Castellana S."/>
            <person name="De Laurentiis V."/>
            <person name="Grassi M."/>
            <person name="De Leonardis F."/>
            <person name="Mosca A."/>
            <person name="De Carlo C."/>
            <person name="Sparapano E."/>
            <person name="Ronga L."/>
            <person name="Santacroce L."/>
            <person name="Chironna M."/>
            <person name="De Robertis A."/>
            <person name="Bianco A."/>
            <person name="Del Sambro L."/>
            <person name="Capozzi L."/>
            <person name="Parisi A."/>
        </authorList>
    </citation>
    <scope>NUCLEOTIDE SEQUENCE [LARGE SCALE GENOMIC DNA]</scope>
    <source>
        <strain evidence="4 5">Pt2</strain>
    </source>
</reference>
<feature type="compositionally biased region" description="Low complexity" evidence="2">
    <location>
        <begin position="832"/>
        <end position="850"/>
    </location>
</feature>
<feature type="compositionally biased region" description="Low complexity" evidence="2">
    <location>
        <begin position="1137"/>
        <end position="1151"/>
    </location>
</feature>
<dbReference type="InterPro" id="IPR036365">
    <property type="entry name" value="PGBD-like_sf"/>
</dbReference>
<keyword evidence="1" id="KW-0175">Coiled coil</keyword>
<dbReference type="Proteomes" id="UP001380822">
    <property type="component" value="Unassembled WGS sequence"/>
</dbReference>
<evidence type="ECO:0000259" key="3">
    <source>
        <dbReference type="Pfam" id="PF01471"/>
    </source>
</evidence>
<accession>A0ABU7ZKA5</accession>
<organism evidence="4 5">
    <name type="scientific">Pannonibacter anstelovis</name>
    <dbReference type="NCBI Taxonomy" id="3121537"/>
    <lineage>
        <taxon>Bacteria</taxon>
        <taxon>Pseudomonadati</taxon>
        <taxon>Pseudomonadota</taxon>
        <taxon>Alphaproteobacteria</taxon>
        <taxon>Hyphomicrobiales</taxon>
        <taxon>Stappiaceae</taxon>
        <taxon>Pannonibacter</taxon>
    </lineage>
</organism>
<feature type="compositionally biased region" description="Basic and acidic residues" evidence="2">
    <location>
        <begin position="851"/>
        <end position="861"/>
    </location>
</feature>
<feature type="region of interest" description="Disordered" evidence="2">
    <location>
        <begin position="814"/>
        <end position="861"/>
    </location>
</feature>
<dbReference type="InterPro" id="IPR006597">
    <property type="entry name" value="Sel1-like"/>
</dbReference>
<dbReference type="InterPro" id="IPR011990">
    <property type="entry name" value="TPR-like_helical_dom_sf"/>
</dbReference>
<evidence type="ECO:0000313" key="5">
    <source>
        <dbReference type="Proteomes" id="UP001380822"/>
    </source>
</evidence>
<dbReference type="InterPro" id="IPR052945">
    <property type="entry name" value="Mitotic_Regulator"/>
</dbReference>
<dbReference type="RefSeq" id="WP_334250282.1">
    <property type="nucleotide sequence ID" value="NZ_JBAKBE010000002.1"/>
</dbReference>
<feature type="compositionally biased region" description="Polar residues" evidence="2">
    <location>
        <begin position="60"/>
        <end position="78"/>
    </location>
</feature>
<feature type="domain" description="Peptidoglycan binding-like" evidence="3">
    <location>
        <begin position="1386"/>
        <end position="1440"/>
    </location>
</feature>
<dbReference type="Gene3D" id="1.25.40.10">
    <property type="entry name" value="Tetratricopeptide repeat domain"/>
    <property type="match status" value="1"/>
</dbReference>
<feature type="coiled-coil region" evidence="1">
    <location>
        <begin position="725"/>
        <end position="752"/>
    </location>
</feature>
<dbReference type="InterPro" id="IPR002477">
    <property type="entry name" value="Peptidoglycan-bd-like"/>
</dbReference>
<feature type="compositionally biased region" description="Low complexity" evidence="2">
    <location>
        <begin position="192"/>
        <end position="208"/>
    </location>
</feature>
<gene>
    <name evidence="4" type="ORF">V6L76_04335</name>
</gene>
<dbReference type="SMART" id="SM00671">
    <property type="entry name" value="SEL1"/>
    <property type="match status" value="4"/>
</dbReference>